<proteinExistence type="predicted"/>
<reference evidence="2 3" key="1">
    <citation type="journal article" date="2007" name="Genome Res.">
        <title>Genome characteristics of facultatively symbiotic Frankia sp. strains reflect host range and host plant biogeography.</title>
        <authorList>
            <person name="Normand P."/>
            <person name="Lapierre P."/>
            <person name="Tisa L.S."/>
            <person name="Gogarten J.P."/>
            <person name="Alloisio N."/>
            <person name="Bagnarol E."/>
            <person name="Bassi C.A."/>
            <person name="Berry A.M."/>
            <person name="Bickhart D.M."/>
            <person name="Choisne N."/>
            <person name="Couloux A."/>
            <person name="Cournoyer B."/>
            <person name="Cruveiller S."/>
            <person name="Daubin V."/>
            <person name="Demange N."/>
            <person name="Francino M.P."/>
            <person name="Goltsman E."/>
            <person name="Huang Y."/>
            <person name="Kopp O.R."/>
            <person name="Labarre L."/>
            <person name="Lapidus A."/>
            <person name="Lavire C."/>
            <person name="Marechal J."/>
            <person name="Martinez M."/>
            <person name="Mastronunzio J.E."/>
            <person name="Mullin B.C."/>
            <person name="Niemann J."/>
            <person name="Pujic P."/>
            <person name="Rawnsley T."/>
            <person name="Rouy Z."/>
            <person name="Schenowitz C."/>
            <person name="Sellstedt A."/>
            <person name="Tavares F."/>
            <person name="Tomkins J.P."/>
            <person name="Vallenet D."/>
            <person name="Valverde C."/>
            <person name="Wall L.G."/>
            <person name="Wang Y."/>
            <person name="Medigue C."/>
            <person name="Benson D.R."/>
        </authorList>
    </citation>
    <scope>NUCLEOTIDE SEQUENCE [LARGE SCALE GENOMIC DNA]</scope>
    <source>
        <strain evidence="3">DSM 45986 / CECT 9034 / ACN14a</strain>
    </source>
</reference>
<dbReference type="AlphaFoldDB" id="Q0RJN5"/>
<dbReference type="Pfam" id="PF26136">
    <property type="entry name" value="SCO6045_C"/>
    <property type="match status" value="1"/>
</dbReference>
<dbReference type="EMBL" id="CT573213">
    <property type="protein sequence ID" value="CAJ62277.1"/>
    <property type="molecule type" value="Genomic_DNA"/>
</dbReference>
<evidence type="ECO:0000259" key="1">
    <source>
        <dbReference type="Pfam" id="PF26136"/>
    </source>
</evidence>
<dbReference type="InterPro" id="IPR058711">
    <property type="entry name" value="SCO6045-like_C"/>
</dbReference>
<dbReference type="STRING" id="326424.FRAAL3634"/>
<protein>
    <recommendedName>
        <fullName evidence="1">SCO6045-like C-terminal domain-containing protein</fullName>
    </recommendedName>
</protein>
<dbReference type="RefSeq" id="WP_011604773.1">
    <property type="nucleotide sequence ID" value="NC_008278.1"/>
</dbReference>
<organism evidence="2 3">
    <name type="scientific">Frankia alni (strain DSM 45986 / CECT 9034 / ACN14a)</name>
    <dbReference type="NCBI Taxonomy" id="326424"/>
    <lineage>
        <taxon>Bacteria</taxon>
        <taxon>Bacillati</taxon>
        <taxon>Actinomycetota</taxon>
        <taxon>Actinomycetes</taxon>
        <taxon>Frankiales</taxon>
        <taxon>Frankiaceae</taxon>
        <taxon>Frankia</taxon>
    </lineage>
</organism>
<dbReference type="HOGENOM" id="CLU_121887_0_0_11"/>
<keyword evidence="3" id="KW-1185">Reference proteome</keyword>
<sequence>MGTAPVDPDAARARLAVGQSALVAALVAGGADPAGFDPGAMEATRRALVDKRRAGVARRWPTLAAEPEFGVRFQAWAAGRPPAGAYADGVAFGQANRDELSEGARVEVLRARCVRRRLAVLVDRAAGGTLLAVRAPGLGTLILGAPR</sequence>
<evidence type="ECO:0000313" key="3">
    <source>
        <dbReference type="Proteomes" id="UP000000657"/>
    </source>
</evidence>
<dbReference type="KEGG" id="fal:FRAAL3634"/>
<accession>Q0RJN5</accession>
<gene>
    <name evidence="2" type="ordered locus">FRAAL3634</name>
</gene>
<feature type="domain" description="SCO6045-like C-terminal" evidence="1">
    <location>
        <begin position="18"/>
        <end position="96"/>
    </location>
</feature>
<dbReference type="Proteomes" id="UP000000657">
    <property type="component" value="Chromosome"/>
</dbReference>
<name>Q0RJN5_FRAAA</name>
<evidence type="ECO:0000313" key="2">
    <source>
        <dbReference type="EMBL" id="CAJ62277.1"/>
    </source>
</evidence>
<dbReference type="eggNOG" id="COG3220">
    <property type="taxonomic scope" value="Bacteria"/>
</dbReference>